<evidence type="ECO:0000313" key="2">
    <source>
        <dbReference type="EMBL" id="ATZ22077.1"/>
    </source>
</evidence>
<sequence length="86" mass="9328">MRIGRILAGTVLGAMLAVGTVAPAQAVTTSTPKAASASVMGEMVFYDDFWTQSECVAVGKQGQSARMWKIYSCQPSLWDWDLYVGY</sequence>
<gene>
    <name evidence="2" type="ORF">SLAV_00735</name>
    <name evidence="3" type="ORF">SLAV_38655</name>
</gene>
<keyword evidence="1" id="KW-0732">Signal</keyword>
<evidence type="ECO:0000313" key="4">
    <source>
        <dbReference type="Proteomes" id="UP000231791"/>
    </source>
</evidence>
<evidence type="ECO:0000256" key="1">
    <source>
        <dbReference type="SAM" id="SignalP"/>
    </source>
</evidence>
<evidence type="ECO:0000313" key="3">
    <source>
        <dbReference type="EMBL" id="ATZ29494.1"/>
    </source>
</evidence>
<dbReference type="KEGG" id="slx:SLAV_38655"/>
<dbReference type="AlphaFoldDB" id="A0A2K8P5P9"/>
<keyword evidence="4" id="KW-1185">Reference proteome</keyword>
<reference evidence="2 4" key="1">
    <citation type="submission" date="2017-11" db="EMBL/GenBank/DDBJ databases">
        <title>Complete genome sequence of Streptomyces lavendulae subsp. lavendulae CCM 3239 (formerly 'Streptomyces aureofaciens CCM 3239'), the producer of the angucycline-type antibiotic auricin.</title>
        <authorList>
            <person name="Busche T."/>
            <person name="Novakova R."/>
            <person name="Al'Dilaimi A."/>
            <person name="Homerova D."/>
            <person name="Feckova L."/>
            <person name="Rezuchova B."/>
            <person name="Mingyar E."/>
            <person name="Csolleiova D."/>
            <person name="Bekeova C."/>
            <person name="Winkler A."/>
            <person name="Sevcikova B."/>
            <person name="Kalinowski J."/>
            <person name="Kormanec J."/>
            <person name="Ruckert C."/>
        </authorList>
    </citation>
    <scope>NUCLEOTIDE SEQUENCE [LARGE SCALE GENOMIC DNA]</scope>
    <source>
        <strain evidence="2 4">CCM 3239</strain>
    </source>
</reference>
<dbReference type="EMBL" id="CP024985">
    <property type="protein sequence ID" value="ATZ29494.1"/>
    <property type="molecule type" value="Genomic_DNA"/>
</dbReference>
<dbReference type="EMBL" id="CP024985">
    <property type="protein sequence ID" value="ATZ22077.1"/>
    <property type="molecule type" value="Genomic_DNA"/>
</dbReference>
<evidence type="ECO:0008006" key="5">
    <source>
        <dbReference type="Google" id="ProtNLM"/>
    </source>
</evidence>
<proteinExistence type="predicted"/>
<feature type="signal peptide" evidence="1">
    <location>
        <begin position="1"/>
        <end position="26"/>
    </location>
</feature>
<accession>A0A2K8P5P9</accession>
<feature type="chain" id="PRO_5015083106" description="Secreted protein" evidence="1">
    <location>
        <begin position="27"/>
        <end position="86"/>
    </location>
</feature>
<organism evidence="2 4">
    <name type="scientific">Streptomyces lavendulae subsp. lavendulae</name>
    <dbReference type="NCBI Taxonomy" id="58340"/>
    <lineage>
        <taxon>Bacteria</taxon>
        <taxon>Bacillati</taxon>
        <taxon>Actinomycetota</taxon>
        <taxon>Actinomycetes</taxon>
        <taxon>Kitasatosporales</taxon>
        <taxon>Streptomycetaceae</taxon>
        <taxon>Streptomyces</taxon>
    </lineage>
</organism>
<protein>
    <recommendedName>
        <fullName evidence="5">Secreted protein</fullName>
    </recommendedName>
</protein>
<dbReference type="KEGG" id="slx:SLAV_00735"/>
<dbReference type="Proteomes" id="UP000231791">
    <property type="component" value="Chromosome"/>
</dbReference>
<name>A0A2K8P5P9_STRLA</name>